<evidence type="ECO:0000313" key="1">
    <source>
        <dbReference type="EMBL" id="RAM63654.1"/>
    </source>
</evidence>
<comment type="caution">
    <text evidence="1">The sequence shown here is derived from an EMBL/GenBank/DDBJ whole genome shotgun (WGS) entry which is preliminary data.</text>
</comment>
<accession>A0ABX9BZZ6</accession>
<reference evidence="1 2" key="1">
    <citation type="submission" date="2014-12" db="EMBL/GenBank/DDBJ databases">
        <title>Complete genome sequence of Herbaspirillum rubrisubalbicans Os38.</title>
        <authorList>
            <person name="Chen M."/>
            <person name="An Q."/>
        </authorList>
    </citation>
    <scope>NUCLEOTIDE SEQUENCE [LARGE SCALE GENOMIC DNA]</scope>
    <source>
        <strain evidence="1 2">Os38</strain>
    </source>
</reference>
<proteinExistence type="predicted"/>
<protein>
    <submittedName>
        <fullName evidence="1">Uncharacterized protein</fullName>
    </submittedName>
</protein>
<sequence length="328" mass="37135">MGYLAGNLRWANLMAAMSDEPQAGFSWNFQTSTQERNTGGDFGVAFELEIENEKYFRLAFFQAKNGTPSEKNIQFSWNQVPPCYNDSKNPSKDFADNRLQEWIFYDQLDISQSDKTPQDHQIYRLAVTQEKGRTEQKKAVNNEALARMCHEAANWVHYVVWCKKDTKAVVNKADPDSSEAEKEIFEAHVPLVISLQDVKKGLSCLDENEFAKALSTTASTVPANLWKTLLTKSSPEEESPHLSFADFIAKGNLPTPNRDWLLLGAQDAQKLIGEFIRMGTEWFVIEGGGEHPLSFEQENDFIQNVIVSPKEFSDVTYKPDSPTSKMTI</sequence>
<name>A0ABX9BZZ6_9BURK</name>
<gene>
    <name evidence="1" type="ORF">RB24_14250</name>
</gene>
<evidence type="ECO:0000313" key="2">
    <source>
        <dbReference type="Proteomes" id="UP000248631"/>
    </source>
</evidence>
<organism evidence="1 2">
    <name type="scientific">Herbaspirillum rubrisubalbicans</name>
    <dbReference type="NCBI Taxonomy" id="80842"/>
    <lineage>
        <taxon>Bacteria</taxon>
        <taxon>Pseudomonadati</taxon>
        <taxon>Pseudomonadota</taxon>
        <taxon>Betaproteobacteria</taxon>
        <taxon>Burkholderiales</taxon>
        <taxon>Oxalobacteraceae</taxon>
        <taxon>Herbaspirillum</taxon>
    </lineage>
</organism>
<keyword evidence="2" id="KW-1185">Reference proteome</keyword>
<dbReference type="EMBL" id="JUGD01000017">
    <property type="protein sequence ID" value="RAM63654.1"/>
    <property type="molecule type" value="Genomic_DNA"/>
</dbReference>
<dbReference type="Proteomes" id="UP000248631">
    <property type="component" value="Unassembled WGS sequence"/>
</dbReference>